<name>A0A364NJ03_9GAMM</name>
<organism evidence="2 3">
    <name type="scientific">Nitrincola tibetensis</name>
    <dbReference type="NCBI Taxonomy" id="2219697"/>
    <lineage>
        <taxon>Bacteria</taxon>
        <taxon>Pseudomonadati</taxon>
        <taxon>Pseudomonadota</taxon>
        <taxon>Gammaproteobacteria</taxon>
        <taxon>Oceanospirillales</taxon>
        <taxon>Oceanospirillaceae</taxon>
        <taxon>Nitrincola</taxon>
    </lineage>
</organism>
<dbReference type="RefSeq" id="WP_112160014.1">
    <property type="nucleotide sequence ID" value="NZ_QKRX01000012.1"/>
</dbReference>
<proteinExistence type="predicted"/>
<reference evidence="2 3" key="1">
    <citation type="submission" date="2018-06" db="EMBL/GenBank/DDBJ databases">
        <title>Nitrincola tibetense sp. nov., isolated from Lake XuguoCo on Tibetan Plateau.</title>
        <authorList>
            <person name="Xing P."/>
        </authorList>
    </citation>
    <scope>NUCLEOTIDE SEQUENCE [LARGE SCALE GENOMIC DNA]</scope>
    <source>
        <strain evidence="3">xg18</strain>
    </source>
</reference>
<dbReference type="Pfam" id="PF04403">
    <property type="entry name" value="PqiA"/>
    <property type="match status" value="1"/>
</dbReference>
<gene>
    <name evidence="2" type="ORF">DN062_14435</name>
</gene>
<keyword evidence="3" id="KW-1185">Reference proteome</keyword>
<dbReference type="EMBL" id="QKRX01000012">
    <property type="protein sequence ID" value="RAU17109.1"/>
    <property type="molecule type" value="Genomic_DNA"/>
</dbReference>
<dbReference type="OrthoDB" id="5291921at2"/>
<keyword evidence="1" id="KW-0812">Transmembrane</keyword>
<evidence type="ECO:0000256" key="1">
    <source>
        <dbReference type="SAM" id="Phobius"/>
    </source>
</evidence>
<keyword evidence="1" id="KW-0472">Membrane</keyword>
<dbReference type="AlphaFoldDB" id="A0A364NJ03"/>
<dbReference type="Proteomes" id="UP000250744">
    <property type="component" value="Unassembled WGS sequence"/>
</dbReference>
<sequence length="208" mass="23222">MDKITETEHLIACNECDLLLERPVILDSQKAKCPRCGSTLISARHNSIERTLALSIAGMILIFPANLFPLLTFELMGRAQSQTIFSSAMGFYYDGLWPLAVLVLMFTILVPACKLLLLFWVSFSLQFSIRLPARRFALRSYQHLDEWGMLEVYLVGVLVSIIKLASMATLVPGLGIFCLGALILVTTMSSSMLDTDLFWHKIGEADND</sequence>
<feature type="transmembrane region" description="Helical" evidence="1">
    <location>
        <begin position="174"/>
        <end position="193"/>
    </location>
</feature>
<keyword evidence="1" id="KW-1133">Transmembrane helix</keyword>
<comment type="caution">
    <text evidence="2">The sequence shown here is derived from an EMBL/GenBank/DDBJ whole genome shotgun (WGS) entry which is preliminary data.</text>
</comment>
<feature type="transmembrane region" description="Helical" evidence="1">
    <location>
        <begin position="52"/>
        <end position="76"/>
    </location>
</feature>
<evidence type="ECO:0000313" key="3">
    <source>
        <dbReference type="Proteomes" id="UP000250744"/>
    </source>
</evidence>
<accession>A0A364NJ03</accession>
<protein>
    <submittedName>
        <fullName evidence="2">Paraquat-inducible membrane protein A</fullName>
    </submittedName>
</protein>
<evidence type="ECO:0000313" key="2">
    <source>
        <dbReference type="EMBL" id="RAU17109.1"/>
    </source>
</evidence>
<dbReference type="InterPro" id="IPR007498">
    <property type="entry name" value="PqiA-like"/>
</dbReference>
<feature type="transmembrane region" description="Helical" evidence="1">
    <location>
        <begin position="96"/>
        <end position="129"/>
    </location>
</feature>